<dbReference type="SUPFAM" id="SSF53335">
    <property type="entry name" value="S-adenosyl-L-methionine-dependent methyltransferases"/>
    <property type="match status" value="1"/>
</dbReference>
<dbReference type="InterPro" id="IPR044946">
    <property type="entry name" value="Restrct_endonuc_typeI_TRD_sf"/>
</dbReference>
<dbReference type="REBASE" id="25064">
    <property type="entry name" value="Pma1322ORF653P"/>
</dbReference>
<dbReference type="EC" id="2.1.1.72" evidence="2"/>
<comment type="catalytic activity">
    <reaction evidence="8">
        <text>a 2'-deoxyadenosine in DNA + S-adenosyl-L-methionine = an N(6)-methyl-2'-deoxyadenosine in DNA + S-adenosyl-L-homocysteine + H(+)</text>
        <dbReference type="Rhea" id="RHEA:15197"/>
        <dbReference type="Rhea" id="RHEA-COMP:12418"/>
        <dbReference type="Rhea" id="RHEA-COMP:12419"/>
        <dbReference type="ChEBI" id="CHEBI:15378"/>
        <dbReference type="ChEBI" id="CHEBI:57856"/>
        <dbReference type="ChEBI" id="CHEBI:59789"/>
        <dbReference type="ChEBI" id="CHEBI:90615"/>
        <dbReference type="ChEBI" id="CHEBI:90616"/>
        <dbReference type="EC" id="2.1.1.72"/>
    </reaction>
</comment>
<feature type="domain" description="DNA methylase adenine-specific" evidence="9">
    <location>
        <begin position="278"/>
        <end position="550"/>
    </location>
</feature>
<comment type="similarity">
    <text evidence="1">Belongs to the N(4)/N(6)-methyltransferase family.</text>
</comment>
<evidence type="ECO:0000313" key="11">
    <source>
        <dbReference type="Proteomes" id="UP000007460"/>
    </source>
</evidence>
<protein>
    <recommendedName>
        <fullName evidence="2">site-specific DNA-methyltransferase (adenine-specific)</fullName>
        <ecNumber evidence="2">2.1.1.72</ecNumber>
    </recommendedName>
</protein>
<proteinExistence type="inferred from homology"/>
<dbReference type="OrthoDB" id="9806213at2"/>
<keyword evidence="4 10" id="KW-0808">Transferase</keyword>
<dbReference type="HOGENOM" id="CLU_015410_2_1_5"/>
<keyword evidence="7" id="KW-0238">DNA-binding</keyword>
<dbReference type="PANTHER" id="PTHR42933:SF3">
    <property type="entry name" value="TYPE I RESTRICTION ENZYME MJAVIII METHYLASE SUBUNIT"/>
    <property type="match status" value="1"/>
</dbReference>
<sequence length="790" mass="87728">MTDSEFRSYKYITENLRTLGWDIRNPSKGGSVYTQGEFFKHDKTLADGLGLKKPENIVVFESGSEVCYWVIEAKSKTDDLSVALKEAQTYCEVINMASGTSPARLVSAVAGSPDESIIVQTKFWDGDNWQDITINNYATTGFISQSQCIQIIESNSPSIGGYEVNLDEFLVKANEINHDLHINAVTASERACLVAGLLLALVKDNDMSLNNDPATLVNDINARIEALLKIHGKLVFFDQVTLKLPATAENHFKYRRAIVRTVQHLREMNVRSAINSGADALGQFYETFLKYANDASEMGIVLTPRHITKFAAEVVGVGAHDVIYDPTCGTGGFLVAALDKVRETCQQTDGEKFDAFRNDNLYGIEQSDRVFSIALVNMIFRGDGSSKIHNGNCFDNQFNMLSKTVKRQSASECEPNKASGPFTRIFMNPPFAVSEPECDFVDHAILQAAPSAKLFAILPNGPITGDDHKKWRKNLLLQHTVKAVIRMQDDLFYPVANKGTYAIILETWRPHRIDDLVYFGILFDGQSASQKSKLIAKATAQDNMNEITDDLRKFMQIGDTKIGAKPREKILSPLKLDGLYDFASEAYLSSSEKISIAPEKSIAGVLKMLESVEAKNAPFIIAAKEIREFQISELIQPRRGQCPPAKGLGAGKVPLITTRESNNGVHGMYDVPTDQIKFDLITISANGSGGKAFYHPYQFGAVSDVLICNLLDEIPNDPALKLYICEEINNCSWRYDYYRKCSVKRMVQDVRIRVPMKNGKIDITGIKLHILDSSPSFSTLEAKLIGLKIQ</sequence>
<evidence type="ECO:0000256" key="2">
    <source>
        <dbReference type="ARBA" id="ARBA00011900"/>
    </source>
</evidence>
<dbReference type="Proteomes" id="UP000007460">
    <property type="component" value="Chromosome"/>
</dbReference>
<dbReference type="Gene3D" id="3.90.220.20">
    <property type="entry name" value="DNA methylase specificity domains"/>
    <property type="match status" value="1"/>
</dbReference>
<evidence type="ECO:0000256" key="7">
    <source>
        <dbReference type="ARBA" id="ARBA00023125"/>
    </source>
</evidence>
<dbReference type="AlphaFoldDB" id="D5BRJ9"/>
<dbReference type="Pfam" id="PF02384">
    <property type="entry name" value="N6_Mtase"/>
    <property type="match status" value="1"/>
</dbReference>
<name>D5BRJ9_PUNMI</name>
<dbReference type="STRING" id="488538.SAR116_0653"/>
<dbReference type="InterPro" id="IPR029063">
    <property type="entry name" value="SAM-dependent_MTases_sf"/>
</dbReference>
<dbReference type="EMBL" id="CP001751">
    <property type="protein sequence ID" value="ADE38896.1"/>
    <property type="molecule type" value="Genomic_DNA"/>
</dbReference>
<keyword evidence="3 10" id="KW-0489">Methyltransferase</keyword>
<evidence type="ECO:0000256" key="4">
    <source>
        <dbReference type="ARBA" id="ARBA00022679"/>
    </source>
</evidence>
<evidence type="ECO:0000256" key="3">
    <source>
        <dbReference type="ARBA" id="ARBA00022603"/>
    </source>
</evidence>
<evidence type="ECO:0000256" key="6">
    <source>
        <dbReference type="ARBA" id="ARBA00022747"/>
    </source>
</evidence>
<dbReference type="GO" id="GO:0032259">
    <property type="term" value="P:methylation"/>
    <property type="evidence" value="ECO:0007669"/>
    <property type="project" value="UniProtKB-KW"/>
</dbReference>
<dbReference type="GO" id="GO:0008170">
    <property type="term" value="F:N-methyltransferase activity"/>
    <property type="evidence" value="ECO:0007669"/>
    <property type="project" value="InterPro"/>
</dbReference>
<evidence type="ECO:0000256" key="8">
    <source>
        <dbReference type="ARBA" id="ARBA00047942"/>
    </source>
</evidence>
<reference evidence="10 11" key="1">
    <citation type="journal article" date="2010" name="J. Bacteriol.">
        <title>Complete genome sequence of "Candidatus Puniceispirillum marinum" IMCC1322, a representative of the SAR116 clade in the Alphaproteobacteria.</title>
        <authorList>
            <person name="Oh H.M."/>
            <person name="Kwon K.K."/>
            <person name="Kang I."/>
            <person name="Kang S.G."/>
            <person name="Lee J.H."/>
            <person name="Kim S.J."/>
            <person name="Cho J.C."/>
        </authorList>
    </citation>
    <scope>NUCLEOTIDE SEQUENCE [LARGE SCALE GENOMIC DNA]</scope>
    <source>
        <strain evidence="10 11">IMCC1322</strain>
    </source>
</reference>
<dbReference type="Gene3D" id="3.40.50.150">
    <property type="entry name" value="Vaccinia Virus protein VP39"/>
    <property type="match status" value="1"/>
</dbReference>
<dbReference type="GO" id="GO:0003677">
    <property type="term" value="F:DNA binding"/>
    <property type="evidence" value="ECO:0007669"/>
    <property type="project" value="UniProtKB-KW"/>
</dbReference>
<dbReference type="InterPro" id="IPR051537">
    <property type="entry name" value="DNA_Adenine_Mtase"/>
</dbReference>
<dbReference type="GO" id="GO:0009007">
    <property type="term" value="F:site-specific DNA-methyltransferase (adenine-specific) activity"/>
    <property type="evidence" value="ECO:0007669"/>
    <property type="project" value="UniProtKB-EC"/>
</dbReference>
<accession>D5BRJ9</accession>
<gene>
    <name evidence="10" type="ordered locus">SAR116_0653</name>
</gene>
<keyword evidence="5" id="KW-0949">S-adenosyl-L-methionine</keyword>
<dbReference type="InterPro" id="IPR003356">
    <property type="entry name" value="DNA_methylase_A-5"/>
</dbReference>
<dbReference type="eggNOG" id="COG0286">
    <property type="taxonomic scope" value="Bacteria"/>
</dbReference>
<dbReference type="PANTHER" id="PTHR42933">
    <property type="entry name" value="SLR6095 PROTEIN"/>
    <property type="match status" value="1"/>
</dbReference>
<dbReference type="GO" id="GO:0009307">
    <property type="term" value="P:DNA restriction-modification system"/>
    <property type="evidence" value="ECO:0007669"/>
    <property type="project" value="UniProtKB-KW"/>
</dbReference>
<dbReference type="PRINTS" id="PR00507">
    <property type="entry name" value="N12N6MTFRASE"/>
</dbReference>
<evidence type="ECO:0000259" key="9">
    <source>
        <dbReference type="Pfam" id="PF02384"/>
    </source>
</evidence>
<dbReference type="KEGG" id="apb:SAR116_0653"/>
<organism evidence="10 11">
    <name type="scientific">Puniceispirillum marinum (strain IMCC1322)</name>
    <dbReference type="NCBI Taxonomy" id="488538"/>
    <lineage>
        <taxon>Bacteria</taxon>
        <taxon>Pseudomonadati</taxon>
        <taxon>Pseudomonadota</taxon>
        <taxon>Alphaproteobacteria</taxon>
        <taxon>Candidatus Puniceispirillales</taxon>
        <taxon>Candidatus Puniceispirillaceae</taxon>
        <taxon>Candidatus Puniceispirillum</taxon>
    </lineage>
</organism>
<keyword evidence="11" id="KW-1185">Reference proteome</keyword>
<dbReference type="RefSeq" id="WP_013045525.1">
    <property type="nucleotide sequence ID" value="NC_014010.1"/>
</dbReference>
<evidence type="ECO:0000256" key="5">
    <source>
        <dbReference type="ARBA" id="ARBA00022691"/>
    </source>
</evidence>
<evidence type="ECO:0000256" key="1">
    <source>
        <dbReference type="ARBA" id="ARBA00006594"/>
    </source>
</evidence>
<evidence type="ECO:0000313" key="10">
    <source>
        <dbReference type="EMBL" id="ADE38896.1"/>
    </source>
</evidence>
<keyword evidence="6" id="KW-0680">Restriction system</keyword>